<evidence type="ECO:0000313" key="3">
    <source>
        <dbReference type="EMBL" id="KAK8392179.1"/>
    </source>
</evidence>
<feature type="region of interest" description="Disordered" evidence="1">
    <location>
        <begin position="386"/>
        <end position="459"/>
    </location>
</feature>
<dbReference type="Pfam" id="PF13415">
    <property type="entry name" value="Beta-prop_FBX42"/>
    <property type="match status" value="1"/>
</dbReference>
<dbReference type="PROSITE" id="PS50181">
    <property type="entry name" value="FBOX"/>
    <property type="match status" value="1"/>
</dbReference>
<dbReference type="SMART" id="SM00256">
    <property type="entry name" value="FBOX"/>
    <property type="match status" value="1"/>
</dbReference>
<gene>
    <name evidence="3" type="ORF">O3P69_017641</name>
</gene>
<protein>
    <recommendedName>
        <fullName evidence="2">F-box domain-containing protein</fullName>
    </recommendedName>
</protein>
<comment type="caution">
    <text evidence="3">The sequence shown here is derived from an EMBL/GenBank/DDBJ whole genome shotgun (WGS) entry which is preliminary data.</text>
</comment>
<name>A0AAW0TWQ3_SCYPA</name>
<dbReference type="InterPro" id="IPR052821">
    <property type="entry name" value="F-box_only_SRC"/>
</dbReference>
<feature type="region of interest" description="Disordered" evidence="1">
    <location>
        <begin position="472"/>
        <end position="510"/>
    </location>
</feature>
<dbReference type="GO" id="GO:1990756">
    <property type="term" value="F:ubiquitin-like ligase-substrate adaptor activity"/>
    <property type="evidence" value="ECO:0007669"/>
    <property type="project" value="TreeGrafter"/>
</dbReference>
<dbReference type="AlphaFoldDB" id="A0AAW0TWQ3"/>
<dbReference type="GO" id="GO:0019005">
    <property type="term" value="C:SCF ubiquitin ligase complex"/>
    <property type="evidence" value="ECO:0007669"/>
    <property type="project" value="TreeGrafter"/>
</dbReference>
<dbReference type="InterPro" id="IPR036047">
    <property type="entry name" value="F-box-like_dom_sf"/>
</dbReference>
<feature type="domain" description="F-box" evidence="2">
    <location>
        <begin position="34"/>
        <end position="87"/>
    </location>
</feature>
<dbReference type="CDD" id="cd22110">
    <property type="entry name" value="F-box_FBXO42"/>
    <property type="match status" value="1"/>
</dbReference>
<accession>A0AAW0TWQ3</accession>
<dbReference type="PANTHER" id="PTHR46432:SF1">
    <property type="entry name" value="F-BOX ONLY PROTEIN 42"/>
    <property type="match status" value="1"/>
</dbReference>
<keyword evidence="4" id="KW-1185">Reference proteome</keyword>
<evidence type="ECO:0000313" key="4">
    <source>
        <dbReference type="Proteomes" id="UP001487740"/>
    </source>
</evidence>
<dbReference type="Gene3D" id="1.20.1280.50">
    <property type="match status" value="1"/>
</dbReference>
<sequence>MTQTAGECRKPVRDAGGRDGLTPLLHYFISYFTMATINDLPEEILEYILCLISPYNDLRNCRQVCQRWYTCCQGVVEKRKSRFFSALKMGCVKWYTPTYPSHVIPISKRYSHCSCVFESTMYVFGGCTSTNTTFNDLWRYDLGSHEWTRLLTTGTYPSPKAYASMVTWNKCLVLFGGWTHPSVYPLHQQWVLFSELHVYDILGNRWTQLYSPGSPPPTAGHSASMHGSIMVVFGGLQKLERTFASTNDVFCLDLVQQCWFKPLMGEEEPKPRYGHSHIKLDERHILVLAGCGGSNKLYNDVWLLTLPEDLHDRAARWHWQQVTIKEPEHMPPQMWYNPACKVGSSVVVLSNVGGAGAQAGGTMSQLLVPGSVRRQAANVWVPPVAQAEVRPPAPPPPPSQRQREPNVNGQRGFLRLADPSESSSDESEEGSLPGVPGGAGRGRPRPSIRPNASCDRERRLQVLSRMKERLRELSRQQDPGGGGGGGGGSGGRGGAGARGGGGGPARPAPVRSTVIPHLLDISRVVSRQEARWWPVSHADGLQTCVGSPPRPSLLYSLVLGRDRLVMFGGIPHDPTGDLSQENASNSVIFISAPSSSYFAA</sequence>
<dbReference type="EMBL" id="JARAKH010000023">
    <property type="protein sequence ID" value="KAK8392179.1"/>
    <property type="molecule type" value="Genomic_DNA"/>
</dbReference>
<organism evidence="3 4">
    <name type="scientific">Scylla paramamosain</name>
    <name type="common">Mud crab</name>
    <dbReference type="NCBI Taxonomy" id="85552"/>
    <lineage>
        <taxon>Eukaryota</taxon>
        <taxon>Metazoa</taxon>
        <taxon>Ecdysozoa</taxon>
        <taxon>Arthropoda</taxon>
        <taxon>Crustacea</taxon>
        <taxon>Multicrustacea</taxon>
        <taxon>Malacostraca</taxon>
        <taxon>Eumalacostraca</taxon>
        <taxon>Eucarida</taxon>
        <taxon>Decapoda</taxon>
        <taxon>Pleocyemata</taxon>
        <taxon>Brachyura</taxon>
        <taxon>Eubrachyura</taxon>
        <taxon>Portunoidea</taxon>
        <taxon>Portunidae</taxon>
        <taxon>Portuninae</taxon>
        <taxon>Scylla</taxon>
    </lineage>
</organism>
<dbReference type="SUPFAM" id="SSF117281">
    <property type="entry name" value="Kelch motif"/>
    <property type="match status" value="1"/>
</dbReference>
<dbReference type="Pfam" id="PF12937">
    <property type="entry name" value="F-box-like"/>
    <property type="match status" value="1"/>
</dbReference>
<dbReference type="Gene3D" id="2.120.10.80">
    <property type="entry name" value="Kelch-type beta propeller"/>
    <property type="match status" value="2"/>
</dbReference>
<evidence type="ECO:0000259" key="2">
    <source>
        <dbReference type="PROSITE" id="PS50181"/>
    </source>
</evidence>
<proteinExistence type="predicted"/>
<dbReference type="Proteomes" id="UP001487740">
    <property type="component" value="Unassembled WGS sequence"/>
</dbReference>
<feature type="compositionally biased region" description="Gly residues" evidence="1">
    <location>
        <begin position="479"/>
        <end position="504"/>
    </location>
</feature>
<dbReference type="PANTHER" id="PTHR46432">
    <property type="entry name" value="F-BOX ONLY PROTEIN 42"/>
    <property type="match status" value="1"/>
</dbReference>
<dbReference type="InterPro" id="IPR001810">
    <property type="entry name" value="F-box_dom"/>
</dbReference>
<dbReference type="SUPFAM" id="SSF81383">
    <property type="entry name" value="F-box domain"/>
    <property type="match status" value="1"/>
</dbReference>
<evidence type="ECO:0000256" key="1">
    <source>
        <dbReference type="SAM" id="MobiDB-lite"/>
    </source>
</evidence>
<dbReference type="InterPro" id="IPR015915">
    <property type="entry name" value="Kelch-typ_b-propeller"/>
</dbReference>
<reference evidence="3 4" key="1">
    <citation type="submission" date="2023-03" db="EMBL/GenBank/DDBJ databases">
        <title>High-quality genome of Scylla paramamosain provides insights in environmental adaptation.</title>
        <authorList>
            <person name="Zhang L."/>
        </authorList>
    </citation>
    <scope>NUCLEOTIDE SEQUENCE [LARGE SCALE GENOMIC DNA]</scope>
    <source>
        <strain evidence="3">LZ_2023a</strain>
        <tissue evidence="3">Muscle</tissue>
    </source>
</reference>